<protein>
    <submittedName>
        <fullName evidence="8">EamA-like transporter family protein</fullName>
    </submittedName>
</protein>
<feature type="domain" description="EamA" evidence="7">
    <location>
        <begin position="10"/>
        <end position="138"/>
    </location>
</feature>
<dbReference type="InterPro" id="IPR000620">
    <property type="entry name" value="EamA_dom"/>
</dbReference>
<keyword evidence="5 6" id="KW-0472">Membrane</keyword>
<comment type="similarity">
    <text evidence="2">Belongs to the EamA transporter family.</text>
</comment>
<evidence type="ECO:0000256" key="5">
    <source>
        <dbReference type="ARBA" id="ARBA00023136"/>
    </source>
</evidence>
<evidence type="ECO:0000256" key="6">
    <source>
        <dbReference type="SAM" id="Phobius"/>
    </source>
</evidence>
<dbReference type="AlphaFoldDB" id="A0A249JX04"/>
<keyword evidence="4 6" id="KW-1133">Transmembrane helix</keyword>
<dbReference type="InterPro" id="IPR037185">
    <property type="entry name" value="EmrE-like"/>
</dbReference>
<feature type="transmembrane region" description="Helical" evidence="6">
    <location>
        <begin position="7"/>
        <end position="27"/>
    </location>
</feature>
<evidence type="ECO:0000313" key="9">
    <source>
        <dbReference type="Proteomes" id="UP000217153"/>
    </source>
</evidence>
<feature type="transmembrane region" description="Helical" evidence="6">
    <location>
        <begin position="124"/>
        <end position="143"/>
    </location>
</feature>
<feature type="transmembrane region" description="Helical" evidence="6">
    <location>
        <begin position="94"/>
        <end position="112"/>
    </location>
</feature>
<dbReference type="Proteomes" id="UP000217153">
    <property type="component" value="Chromosome"/>
</dbReference>
<dbReference type="RefSeq" id="WP_095680361.1">
    <property type="nucleotide sequence ID" value="NZ_CP016768.2"/>
</dbReference>
<sequence>MVRVKTFAPVIFVLLWSTGFIGAKYILPYAEPFVFLTIRYFFATLVLVLIARALKEPLRISRAAIKQSMIVALFLHVIYIGGVFYAIFIDIPAGITAVIVSLQPILVSALAIPLLREKLSYRQVFGLALGFIGVLFLLSPKLFEGDLSTGFSTFGIICCVLALLGTTAGYLLQKKGGADIPFLAGTAVQFATSTVIFAIASVIFEPLNVNITLEFVLALSWIVLALSIGSIFLLFYLLRNDSASSVSSLYYLVPPLAAVQAYYFFDERIKGIGLIGMALAALGTLIVTKNSKTAGH</sequence>
<dbReference type="InterPro" id="IPR050638">
    <property type="entry name" value="AA-Vitamin_Transporters"/>
</dbReference>
<feature type="transmembrane region" description="Helical" evidence="6">
    <location>
        <begin position="216"/>
        <end position="237"/>
    </location>
</feature>
<feature type="domain" description="EamA" evidence="7">
    <location>
        <begin position="154"/>
        <end position="288"/>
    </location>
</feature>
<dbReference type="SUPFAM" id="SSF103481">
    <property type="entry name" value="Multidrug resistance efflux transporter EmrE"/>
    <property type="match status" value="2"/>
</dbReference>
<evidence type="ECO:0000259" key="7">
    <source>
        <dbReference type="Pfam" id="PF00892"/>
    </source>
</evidence>
<organism evidence="8 9">
    <name type="scientific">Candidatus Nanopelagicus limnae</name>
    <dbReference type="NCBI Taxonomy" id="1884634"/>
    <lineage>
        <taxon>Bacteria</taxon>
        <taxon>Bacillati</taxon>
        <taxon>Actinomycetota</taxon>
        <taxon>Actinomycetes</taxon>
        <taxon>Candidatus Nanopelagicales</taxon>
        <taxon>Candidatus Nanopelagicaceae</taxon>
        <taxon>Candidatus Nanopelagicus</taxon>
    </lineage>
</organism>
<feature type="transmembrane region" description="Helical" evidence="6">
    <location>
        <begin position="182"/>
        <end position="204"/>
    </location>
</feature>
<feature type="transmembrane region" description="Helical" evidence="6">
    <location>
        <begin position="271"/>
        <end position="288"/>
    </location>
</feature>
<feature type="transmembrane region" description="Helical" evidence="6">
    <location>
        <begin position="249"/>
        <end position="265"/>
    </location>
</feature>
<name>A0A249JX04_9ACTN</name>
<comment type="subcellular location">
    <subcellularLocation>
        <location evidence="1">Membrane</location>
        <topology evidence="1">Multi-pass membrane protein</topology>
    </subcellularLocation>
</comment>
<dbReference type="PANTHER" id="PTHR32322:SF2">
    <property type="entry name" value="EAMA DOMAIN-CONTAINING PROTEIN"/>
    <property type="match status" value="1"/>
</dbReference>
<dbReference type="Pfam" id="PF00892">
    <property type="entry name" value="EamA"/>
    <property type="match status" value="2"/>
</dbReference>
<evidence type="ECO:0000256" key="3">
    <source>
        <dbReference type="ARBA" id="ARBA00022692"/>
    </source>
</evidence>
<keyword evidence="9" id="KW-1185">Reference proteome</keyword>
<dbReference type="EMBL" id="CP016768">
    <property type="protein sequence ID" value="ASY09058.1"/>
    <property type="molecule type" value="Genomic_DNA"/>
</dbReference>
<feature type="transmembrane region" description="Helical" evidence="6">
    <location>
        <begin position="33"/>
        <end position="50"/>
    </location>
</feature>
<dbReference type="OrthoDB" id="4055477at2"/>
<keyword evidence="3 6" id="KW-0812">Transmembrane</keyword>
<gene>
    <name evidence="8" type="ORF">B1s21122_01630</name>
</gene>
<feature type="transmembrane region" description="Helical" evidence="6">
    <location>
        <begin position="70"/>
        <end position="88"/>
    </location>
</feature>
<dbReference type="PANTHER" id="PTHR32322">
    <property type="entry name" value="INNER MEMBRANE TRANSPORTER"/>
    <property type="match status" value="1"/>
</dbReference>
<evidence type="ECO:0000256" key="4">
    <source>
        <dbReference type="ARBA" id="ARBA00022989"/>
    </source>
</evidence>
<feature type="transmembrane region" description="Helical" evidence="6">
    <location>
        <begin position="149"/>
        <end position="170"/>
    </location>
</feature>
<dbReference type="KEGG" id="abam:B1s21122_01630"/>
<evidence type="ECO:0000256" key="2">
    <source>
        <dbReference type="ARBA" id="ARBA00007362"/>
    </source>
</evidence>
<evidence type="ECO:0000313" key="8">
    <source>
        <dbReference type="EMBL" id="ASY09058.1"/>
    </source>
</evidence>
<evidence type="ECO:0000256" key="1">
    <source>
        <dbReference type="ARBA" id="ARBA00004141"/>
    </source>
</evidence>
<reference evidence="9" key="1">
    <citation type="submission" date="2016-10" db="EMBL/GenBank/DDBJ databases">
        <title>High microdiversification within the ubiquitous acI lineage of Actinobacteria.</title>
        <authorList>
            <person name="Neuenschwander S.M."/>
            <person name="Salcher M."/>
            <person name="Ghai R."/>
            <person name="Pernthaler J."/>
        </authorList>
    </citation>
    <scope>NUCLEOTIDE SEQUENCE [LARGE SCALE GENOMIC DNA]</scope>
</reference>
<dbReference type="GO" id="GO:0016020">
    <property type="term" value="C:membrane"/>
    <property type="evidence" value="ECO:0007669"/>
    <property type="project" value="UniProtKB-SubCell"/>
</dbReference>
<proteinExistence type="inferred from homology"/>
<accession>A0A249JX04</accession>